<evidence type="ECO:0000256" key="1">
    <source>
        <dbReference type="SAM" id="Phobius"/>
    </source>
</evidence>
<comment type="caution">
    <text evidence="2">The sequence shown here is derived from an EMBL/GenBank/DDBJ whole genome shotgun (WGS) entry which is preliminary data.</text>
</comment>
<proteinExistence type="predicted"/>
<dbReference type="Proteomes" id="UP000321306">
    <property type="component" value="Unassembled WGS sequence"/>
</dbReference>
<reference evidence="2 3" key="1">
    <citation type="submission" date="2019-07" db="EMBL/GenBank/DDBJ databases">
        <title>Whole genome shotgun sequence of Deinococcus cellulosilyticus NBRC 106333.</title>
        <authorList>
            <person name="Hosoyama A."/>
            <person name="Uohara A."/>
            <person name="Ohji S."/>
            <person name="Ichikawa N."/>
        </authorList>
    </citation>
    <scope>NUCLEOTIDE SEQUENCE [LARGE SCALE GENOMIC DNA]</scope>
    <source>
        <strain evidence="2 3">NBRC 106333</strain>
    </source>
</reference>
<evidence type="ECO:0000313" key="2">
    <source>
        <dbReference type="EMBL" id="GEM45673.1"/>
    </source>
</evidence>
<dbReference type="AlphaFoldDB" id="A0A511MYM0"/>
<organism evidence="2 3">
    <name type="scientific">Deinococcus cellulosilyticus (strain DSM 18568 / NBRC 106333 / KACC 11606 / 5516J-15)</name>
    <dbReference type="NCBI Taxonomy" id="1223518"/>
    <lineage>
        <taxon>Bacteria</taxon>
        <taxon>Thermotogati</taxon>
        <taxon>Deinococcota</taxon>
        <taxon>Deinococci</taxon>
        <taxon>Deinococcales</taxon>
        <taxon>Deinococcaceae</taxon>
        <taxon>Deinococcus</taxon>
    </lineage>
</organism>
<keyword evidence="3" id="KW-1185">Reference proteome</keyword>
<feature type="transmembrane region" description="Helical" evidence="1">
    <location>
        <begin position="12"/>
        <end position="33"/>
    </location>
</feature>
<keyword evidence="1" id="KW-0812">Transmembrane</keyword>
<keyword evidence="1" id="KW-0472">Membrane</keyword>
<accession>A0A511MYM0</accession>
<name>A0A511MYM0_DEIC1</name>
<keyword evidence="1" id="KW-1133">Transmembrane helix</keyword>
<evidence type="ECO:0000313" key="3">
    <source>
        <dbReference type="Proteomes" id="UP000321306"/>
    </source>
</evidence>
<dbReference type="EMBL" id="BJXB01000004">
    <property type="protein sequence ID" value="GEM45673.1"/>
    <property type="molecule type" value="Genomic_DNA"/>
</dbReference>
<protein>
    <submittedName>
        <fullName evidence="2">Uncharacterized protein</fullName>
    </submittedName>
</protein>
<sequence>MLVGVGNPCVLLKWSIFPVLPIEMVVVLCSFTIGGTETMGKQGLVFGVLQNIGDAVQELTVKKNRIVLGQNPNPWCPAAHFHQPDIMWASHA</sequence>
<gene>
    <name evidence="2" type="ORF">DC3_13080</name>
</gene>